<dbReference type="STRING" id="558173.CDOO_02810"/>
<dbReference type="AlphaFoldDB" id="A0A097IDS1"/>
<evidence type="ECO:0000313" key="2">
    <source>
        <dbReference type="EMBL" id="AIT60293.1"/>
    </source>
</evidence>
<sequence>MSETIIDPAVSASTAATSASTGGSGVGIGRTVIENVVVGKIAGIAAREVSGVYALGGGAARVMGSIRDTFGGSTVQQGITVEVGERQAAVDLSVVAEYGVAIHELAEAIRRNIIRAIEAMTGLEVTEVNITVSDVHLPIDDQSPRVEAAEGAVVDASELQTPRVQ</sequence>
<keyword evidence="3" id="KW-1185">Reference proteome</keyword>
<dbReference type="EMBL" id="CP006764">
    <property type="protein sequence ID" value="AIT60293.1"/>
    <property type="molecule type" value="Genomic_DNA"/>
</dbReference>
<name>A0A097IDS1_9CORY</name>
<gene>
    <name evidence="2" type="ORF">CDOO_02810</name>
</gene>
<dbReference type="Proteomes" id="UP000029914">
    <property type="component" value="Chromosome"/>
</dbReference>
<dbReference type="KEGG" id="cdo:CDOO_02810"/>
<organism evidence="2 3">
    <name type="scientific">Corynebacterium doosanense CAU 212 = DSM 45436</name>
    <dbReference type="NCBI Taxonomy" id="558173"/>
    <lineage>
        <taxon>Bacteria</taxon>
        <taxon>Bacillati</taxon>
        <taxon>Actinomycetota</taxon>
        <taxon>Actinomycetes</taxon>
        <taxon>Mycobacteriales</taxon>
        <taxon>Corynebacteriaceae</taxon>
        <taxon>Corynebacterium</taxon>
    </lineage>
</organism>
<proteinExistence type="inferred from homology"/>
<comment type="similarity">
    <text evidence="1">Belongs to the asp23 family.</text>
</comment>
<dbReference type="HOGENOM" id="CLU_113198_1_0_11"/>
<dbReference type="PANTHER" id="PTHR34297:SF3">
    <property type="entry name" value="ALKALINE SHOCK PROTEIN 23"/>
    <property type="match status" value="1"/>
</dbReference>
<protein>
    <submittedName>
        <fullName evidence="2">Stress protein, Gls24 family</fullName>
    </submittedName>
</protein>
<evidence type="ECO:0000256" key="1">
    <source>
        <dbReference type="ARBA" id="ARBA00005721"/>
    </source>
</evidence>
<evidence type="ECO:0000313" key="3">
    <source>
        <dbReference type="Proteomes" id="UP000029914"/>
    </source>
</evidence>
<dbReference type="PANTHER" id="PTHR34297">
    <property type="entry name" value="HYPOTHETICAL CYTOSOLIC PROTEIN-RELATED"/>
    <property type="match status" value="1"/>
</dbReference>
<dbReference type="eggNOG" id="COG1302">
    <property type="taxonomic scope" value="Bacteria"/>
</dbReference>
<dbReference type="InterPro" id="IPR005531">
    <property type="entry name" value="Asp23"/>
</dbReference>
<dbReference type="Pfam" id="PF03780">
    <property type="entry name" value="Asp23"/>
    <property type="match status" value="1"/>
</dbReference>
<accession>A0A097IDS1</accession>
<reference evidence="2 3" key="1">
    <citation type="submission" date="2013-09" db="EMBL/GenBank/DDBJ databases">
        <title>Complete genome sequence of Corynebacterium doosanense CAU 212(T) (=DSM 45436(T)), isolated from activated sludge.</title>
        <authorList>
            <person name="Schaffert L."/>
            <person name="Albersmeier A."/>
            <person name="Kalinowski J."/>
            <person name="Ruckert C."/>
        </authorList>
    </citation>
    <scope>NUCLEOTIDE SEQUENCE [LARGE SCALE GENOMIC DNA]</scope>
    <source>
        <strain evidence="2 3">CAU 212</strain>
    </source>
</reference>